<feature type="region of interest" description="Disordered" evidence="8">
    <location>
        <begin position="1638"/>
        <end position="1660"/>
    </location>
</feature>
<evidence type="ECO:0000256" key="5">
    <source>
        <dbReference type="ARBA" id="ARBA00022840"/>
    </source>
</evidence>
<feature type="transmembrane region" description="Helical" evidence="9">
    <location>
        <begin position="296"/>
        <end position="312"/>
    </location>
</feature>
<dbReference type="Pfam" id="PF02889">
    <property type="entry name" value="Sec63"/>
    <property type="match status" value="1"/>
</dbReference>
<feature type="transmembrane region" description="Helical" evidence="9">
    <location>
        <begin position="162"/>
        <end position="179"/>
    </location>
</feature>
<sequence>MALLDVPPGKAGSPTLFGMPMKQVSLITLTFQNSALILLMHYSRMMKPNGDHRYFTSTAVFLTEVIKLAISLTFAIYEVSRSLAPSTPATVLFNQIYKSVFSGDGWKLAIPAALYTLQNTLQYVGIGNLDPIHFQILYQLKILTTALFTVTMLGRSLSPKRWISLLILTLGVSIVSIPSTNSKDGSFLIHDMTDHFFPRSVHELGQMANGMGDVARELTKRTFDGLSDVSEALVKRSATYEGIEEDQNMSPTMNYSIGLTAVLVAAAVSGLTGVYFEKVLKDPAAGASVWVRNIQLSFYSLFPALFIGIFFKDGQEIAKHGFFDGYNWIVWTLILLQAFGGVLASLCINYADNIAKNFATSISIVLSLLFSVYFFNVQVSIMFLIGTILVLTSTFLYTGPDRKRGRPPPINIASYEKTTIDPMHTPRASGDRLVVPNPLESAREGAEAIQSAPVAAAHLPIPHGRQQGQTALGILAMDHRCYHLKNIVTSLHRQKGIYAGFLISTSALRIRHGSKHGLITIAPSSAATNSICVIYSFEASITTMSGETNNSEGSHLYGFANRTGQDRHTQNIINHTSDLFPGHDLGSSYLPLTGNGEGSSRQPIANSVSHDQTENDHLDEFDRQLLGGRSNFSYGLHPVATTPRVSLPTSSVSSNRQPRVLGDASHHFRPFMPRSEVQRPSQFIDNPIGLTQINPSASSATRSFVDRGGSHRISELQRGSQLVTPPLYTTEPRRSSPLNSSLNSSSSPVGGSSPSTRLSLRKAEPRIATRASLPQLPSSSSRVALDLDHAPRNLTPKVAGSHLVNPQVALPDKCRVVFPYELFNAVQSKCFPDVYGSDDNVVVSAPTGSGKTAILEMAICKLVTTPGGENFKIVYQAPTKSLCSERARDWEKKFRHLNLGCVELTGDTSPGQVRRVGSASIIVTTPEKWDSITRKWADHRKLLDMVRLVLIDEVHILKDVRGATLEAVVSRMKTSGANVRFVALSATVPNLDDVAAWLGRDHKNQQQPARQHSFGEEMRPVKLKKHVYGYESSGNDYVFDKTLDGKLNMLLGQHSERKPIMVFCFTRKSCEQTAQKLAEWWTTLKAEDKPWPAPTEHVPVVNKELHDMVLYGVAFHHAGLDAQDRASIERNYLSGQLQVICCTSTLAVGVNLPCHTVVLKGTSTYDDEGLREYSDLEVMQILGRAGRPQFDRNATAIIMTKLGNVSRYEKMISGQEVLESKLHLNLIEHLNSEIGLGTIRNLDTAKKWMTDHTSRYGSLVTNTVPFSCTEYGIAMSRYMIQFDTMKQLLAIPMATNIEQLLISLAQAAVFQDMRLKPQEKSILRTMNSSTLYPIRGPVSDTWHKIYLLVQISLTGLELPTEKETIIVKRQMATDKSIIFDRMNRLVRCVIDCKVFDGDGISARSGLELTRAIAANSWEGHSAQLQQVQGLGPVTMRKLTAHGVNSIVDLSGLSFVDIERFVGRNPPYGKNLLKSLEGFPRLKMTAGIMAKNGKTDVRSEDSVTVTVKVQLGYENLKVPTWNGRIPAVTFLAETTGGRLANFWRGNIKKLNEAGVFELKFIVALSRPDEHIACYFSCEEIVGTEVIKILSPNVPSLAFQGLRQQGSLSEPSIQPPRNLSVDIEEENIADEDMLSALDESNANASDSNSRLPRLGDQSDALDAEFPDIEDFLDDALDDEMNDDLSYTPVQMENGKWMCNHHCAGGAPTKNGRPCTHKCCHEGLDKPRPPSRKKPKSTPCSTAGPSTQVSGDAGSISAGSSQRKGKLTGPLRSLSSALSHDGPQQPPKRGRTALPQTVGAGSVSLGSKRPISQAASAANPREDAYHNKKQRADFQLDTNDVEFIDLCTGTDDESKKPPAVHKRCASLDSVNRLNELHSRVQAKGITPSRLTRPYTSLISSCSGSHQHKLALEKTGSDYGSDVFGEEDEDFPQLAEFVSFTTTSELERASGRFDLQTHNDDLAKDHGPDHPPATTDHDFKLSTDVFHGADTTLDMDVREKGAEPLFFDSNPFDLAVNVQKPTTPLANPLATPLPGEPAWVGEFDEDLINMLRGSVEFID</sequence>
<feature type="transmembrane region" description="Helical" evidence="9">
    <location>
        <begin position="54"/>
        <end position="77"/>
    </location>
</feature>
<dbReference type="InterPro" id="IPR027417">
    <property type="entry name" value="P-loop_NTPase"/>
</dbReference>
<feature type="domain" description="Helicase ATP-binding" evidence="10">
    <location>
        <begin position="832"/>
        <end position="1006"/>
    </location>
</feature>
<evidence type="ECO:0000313" key="12">
    <source>
        <dbReference type="EMBL" id="KAK9424258.1"/>
    </source>
</evidence>
<dbReference type="PANTHER" id="PTHR47835">
    <property type="entry name" value="HFM1, ATP DEPENDENT DNA HELICASE HOMOLOG"/>
    <property type="match status" value="1"/>
</dbReference>
<dbReference type="SUPFAM" id="SSF52540">
    <property type="entry name" value="P-loop containing nucleoside triphosphate hydrolases"/>
    <property type="match status" value="1"/>
</dbReference>
<dbReference type="Pfam" id="PF00271">
    <property type="entry name" value="Helicase_C"/>
    <property type="match status" value="1"/>
</dbReference>
<dbReference type="Gene3D" id="1.10.3380.10">
    <property type="entry name" value="Sec63 N-terminal domain-like domain"/>
    <property type="match status" value="1"/>
</dbReference>
<feature type="compositionally biased region" description="Polar residues" evidence="8">
    <location>
        <begin position="686"/>
        <end position="702"/>
    </location>
</feature>
<dbReference type="InterPro" id="IPR014001">
    <property type="entry name" value="Helicase_ATP-bd"/>
</dbReference>
<dbReference type="NCBIfam" id="TIGR00803">
    <property type="entry name" value="nst"/>
    <property type="match status" value="2"/>
</dbReference>
<evidence type="ECO:0000256" key="2">
    <source>
        <dbReference type="ARBA" id="ARBA00010140"/>
    </source>
</evidence>
<feature type="region of interest" description="Disordered" evidence="8">
    <location>
        <begin position="686"/>
        <end position="760"/>
    </location>
</feature>
<evidence type="ECO:0000256" key="6">
    <source>
        <dbReference type="ARBA" id="ARBA00022989"/>
    </source>
</evidence>
<comment type="caution">
    <text evidence="12">The sequence shown here is derived from an EMBL/GenBank/DDBJ whole genome shotgun (WGS) entry which is preliminary data.</text>
</comment>
<dbReference type="PROSITE" id="PS51194">
    <property type="entry name" value="HELICASE_CTER"/>
    <property type="match status" value="1"/>
</dbReference>
<evidence type="ECO:0000256" key="4">
    <source>
        <dbReference type="ARBA" id="ARBA00022741"/>
    </source>
</evidence>
<dbReference type="SUPFAM" id="SSF103481">
    <property type="entry name" value="Multidrug resistance efflux transporter EmrE"/>
    <property type="match status" value="2"/>
</dbReference>
<keyword evidence="13" id="KW-1185">Reference proteome</keyword>
<feature type="compositionally biased region" description="Low complexity" evidence="8">
    <location>
        <begin position="735"/>
        <end position="755"/>
    </location>
</feature>
<feature type="transmembrane region" description="Helical" evidence="9">
    <location>
        <begin position="255"/>
        <end position="276"/>
    </location>
</feature>
<gene>
    <name evidence="12" type="ORF">SUNI508_03746</name>
</gene>
<feature type="transmembrane region" description="Helical" evidence="9">
    <location>
        <begin position="24"/>
        <end position="42"/>
    </location>
</feature>
<feature type="compositionally biased region" description="Low complexity" evidence="8">
    <location>
        <begin position="1747"/>
        <end position="1758"/>
    </location>
</feature>
<name>A0ABR2VCD0_9PEZI</name>
<dbReference type="Pfam" id="PF00270">
    <property type="entry name" value="DEAD"/>
    <property type="match status" value="1"/>
</dbReference>
<dbReference type="InterPro" id="IPR004179">
    <property type="entry name" value="Sec63-dom"/>
</dbReference>
<feature type="region of interest" description="Disordered" evidence="8">
    <location>
        <begin position="596"/>
        <end position="615"/>
    </location>
</feature>
<keyword evidence="4" id="KW-0547">Nucleotide-binding</keyword>
<dbReference type="InterPro" id="IPR052247">
    <property type="entry name" value="Meiotic_Crossover_Helicase"/>
</dbReference>
<dbReference type="Gene3D" id="1.10.10.10">
    <property type="entry name" value="Winged helix-like DNA-binding domain superfamily/Winged helix DNA-binding domain"/>
    <property type="match status" value="1"/>
</dbReference>
<dbReference type="Proteomes" id="UP001408356">
    <property type="component" value="Unassembled WGS sequence"/>
</dbReference>
<comment type="similarity">
    <text evidence="2">Belongs to the helicase family. SKI2 subfamily.</text>
</comment>
<dbReference type="SUPFAM" id="SSF158702">
    <property type="entry name" value="Sec63 N-terminal domain-like"/>
    <property type="match status" value="1"/>
</dbReference>
<feature type="compositionally biased region" description="Low complexity" evidence="8">
    <location>
        <begin position="1638"/>
        <end position="1647"/>
    </location>
</feature>
<reference evidence="12 13" key="1">
    <citation type="journal article" date="2024" name="J. Plant Pathol.">
        <title>Sequence and assembly of the genome of Seiridium unicorne, isolate CBS 538.82, causal agent of cypress canker disease.</title>
        <authorList>
            <person name="Scali E."/>
            <person name="Rocca G.D."/>
            <person name="Danti R."/>
            <person name="Garbelotto M."/>
            <person name="Barberini S."/>
            <person name="Baroncelli R."/>
            <person name="Emiliani G."/>
        </authorList>
    </citation>
    <scope>NUCLEOTIDE SEQUENCE [LARGE SCALE GENOMIC DNA]</scope>
    <source>
        <strain evidence="12 13">BM-138-508</strain>
    </source>
</reference>
<evidence type="ECO:0000256" key="3">
    <source>
        <dbReference type="ARBA" id="ARBA00022692"/>
    </source>
</evidence>
<dbReference type="SMART" id="SM00973">
    <property type="entry name" value="Sec63"/>
    <property type="match status" value="1"/>
</dbReference>
<evidence type="ECO:0000256" key="7">
    <source>
        <dbReference type="ARBA" id="ARBA00023136"/>
    </source>
</evidence>
<protein>
    <submittedName>
        <fullName evidence="12">Uncharacterized protein</fullName>
    </submittedName>
</protein>
<dbReference type="EMBL" id="JARVKF010000046">
    <property type="protein sequence ID" value="KAK9424258.1"/>
    <property type="molecule type" value="Genomic_DNA"/>
</dbReference>
<dbReference type="SMART" id="SM00490">
    <property type="entry name" value="HELICc"/>
    <property type="match status" value="1"/>
</dbReference>
<dbReference type="InterPro" id="IPR001650">
    <property type="entry name" value="Helicase_C-like"/>
</dbReference>
<dbReference type="InterPro" id="IPR036388">
    <property type="entry name" value="WH-like_DNA-bd_sf"/>
</dbReference>
<evidence type="ECO:0000259" key="11">
    <source>
        <dbReference type="PROSITE" id="PS51194"/>
    </source>
</evidence>
<dbReference type="InterPro" id="IPR037185">
    <property type="entry name" value="EmrE-like"/>
</dbReference>
<feature type="compositionally biased region" description="Basic and acidic residues" evidence="8">
    <location>
        <begin position="1817"/>
        <end position="1829"/>
    </location>
</feature>
<dbReference type="InterPro" id="IPR011545">
    <property type="entry name" value="DEAD/DEAH_box_helicase_dom"/>
</dbReference>
<dbReference type="PROSITE" id="PS51192">
    <property type="entry name" value="HELICASE_ATP_BIND_1"/>
    <property type="match status" value="1"/>
</dbReference>
<dbReference type="CDD" id="cd18795">
    <property type="entry name" value="SF2_C_Ski2"/>
    <property type="match status" value="1"/>
</dbReference>
<dbReference type="InterPro" id="IPR007271">
    <property type="entry name" value="Nuc_sug_transpt"/>
</dbReference>
<evidence type="ECO:0000259" key="10">
    <source>
        <dbReference type="PROSITE" id="PS51192"/>
    </source>
</evidence>
<evidence type="ECO:0000313" key="13">
    <source>
        <dbReference type="Proteomes" id="UP001408356"/>
    </source>
</evidence>
<keyword evidence="3 9" id="KW-0812">Transmembrane</keyword>
<dbReference type="Gene3D" id="3.40.50.300">
    <property type="entry name" value="P-loop containing nucleotide triphosphate hydrolases"/>
    <property type="match status" value="2"/>
</dbReference>
<evidence type="ECO:0000256" key="8">
    <source>
        <dbReference type="SAM" id="MobiDB-lite"/>
    </source>
</evidence>
<feature type="compositionally biased region" description="Basic and acidic residues" evidence="8">
    <location>
        <begin position="704"/>
        <end position="715"/>
    </location>
</feature>
<feature type="transmembrane region" description="Helical" evidence="9">
    <location>
        <begin position="328"/>
        <end position="351"/>
    </location>
</feature>
<evidence type="ECO:0000256" key="9">
    <source>
        <dbReference type="SAM" id="Phobius"/>
    </source>
</evidence>
<comment type="subcellular location">
    <subcellularLocation>
        <location evidence="1">Membrane</location>
        <topology evidence="1">Multi-pass membrane protein</topology>
    </subcellularLocation>
</comment>
<dbReference type="SMART" id="SM00487">
    <property type="entry name" value="DEXDc"/>
    <property type="match status" value="1"/>
</dbReference>
<organism evidence="12 13">
    <name type="scientific">Seiridium unicorne</name>
    <dbReference type="NCBI Taxonomy" id="138068"/>
    <lineage>
        <taxon>Eukaryota</taxon>
        <taxon>Fungi</taxon>
        <taxon>Dikarya</taxon>
        <taxon>Ascomycota</taxon>
        <taxon>Pezizomycotina</taxon>
        <taxon>Sordariomycetes</taxon>
        <taxon>Xylariomycetidae</taxon>
        <taxon>Amphisphaeriales</taxon>
        <taxon>Sporocadaceae</taxon>
        <taxon>Seiridium</taxon>
    </lineage>
</organism>
<feature type="region of interest" description="Disordered" evidence="8">
    <location>
        <begin position="1719"/>
        <end position="1829"/>
    </location>
</feature>
<accession>A0ABR2VCD0</accession>
<feature type="compositionally biased region" description="Polar residues" evidence="8">
    <location>
        <begin position="643"/>
        <end position="657"/>
    </location>
</feature>
<keyword evidence="6 9" id="KW-1133">Transmembrane helix</keyword>
<evidence type="ECO:0000256" key="1">
    <source>
        <dbReference type="ARBA" id="ARBA00004141"/>
    </source>
</evidence>
<feature type="domain" description="Helicase C-terminal" evidence="11">
    <location>
        <begin position="1046"/>
        <end position="1234"/>
    </location>
</feature>
<feature type="compositionally biased region" description="Polar residues" evidence="8">
    <location>
        <begin position="1735"/>
        <end position="1746"/>
    </location>
</feature>
<dbReference type="Pfam" id="PF04142">
    <property type="entry name" value="Nuc_sug_transp"/>
    <property type="match status" value="1"/>
</dbReference>
<proteinExistence type="inferred from homology"/>
<feature type="compositionally biased region" description="Polar residues" evidence="8">
    <location>
        <begin position="598"/>
        <end position="610"/>
    </location>
</feature>
<feature type="transmembrane region" description="Helical" evidence="9">
    <location>
        <begin position="132"/>
        <end position="150"/>
    </location>
</feature>
<feature type="region of interest" description="Disordered" evidence="8">
    <location>
        <begin position="638"/>
        <end position="658"/>
    </location>
</feature>
<dbReference type="PANTHER" id="PTHR47835:SF3">
    <property type="entry name" value="HELICASE FOR MEIOSIS 1"/>
    <property type="match status" value="1"/>
</dbReference>
<keyword evidence="5" id="KW-0067">ATP-binding</keyword>
<keyword evidence="7 9" id="KW-0472">Membrane</keyword>